<comment type="caution">
    <text evidence="1">The sequence shown here is derived from an EMBL/GenBank/DDBJ whole genome shotgun (WGS) entry which is preliminary data.</text>
</comment>
<evidence type="ECO:0000313" key="1">
    <source>
        <dbReference type="EMBL" id="PDX80690.1"/>
    </source>
</evidence>
<gene>
    <name evidence="1" type="ORF">CGS58_11660</name>
</gene>
<accession>A0A174D762</accession>
<evidence type="ECO:0000313" key="2">
    <source>
        <dbReference type="Proteomes" id="UP000220005"/>
    </source>
</evidence>
<protein>
    <submittedName>
        <fullName evidence="1">Uncharacterized protein</fullName>
    </submittedName>
</protein>
<sequence>MVVPLDLTGESINELAEFDVPELVREVQTQFAPTPEKETSVFTQTMAQELVERSVSLCRKELQDLRAGLPGLNSAEWSWNNCGKA</sequence>
<name>A0A174D762_9FIRM</name>
<dbReference type="EMBL" id="NMTY01000025">
    <property type="protein sequence ID" value="PDX80690.1"/>
    <property type="molecule type" value="Genomic_DNA"/>
</dbReference>
<organism evidence="1 2">
    <name type="scientific">Faecalibacterium prausnitzii</name>
    <dbReference type="NCBI Taxonomy" id="853"/>
    <lineage>
        <taxon>Bacteria</taxon>
        <taxon>Bacillati</taxon>
        <taxon>Bacillota</taxon>
        <taxon>Clostridia</taxon>
        <taxon>Eubacteriales</taxon>
        <taxon>Oscillospiraceae</taxon>
        <taxon>Faecalibacterium</taxon>
    </lineage>
</organism>
<proteinExistence type="predicted"/>
<dbReference type="Proteomes" id="UP000220005">
    <property type="component" value="Unassembled WGS sequence"/>
</dbReference>
<dbReference type="AlphaFoldDB" id="A0A174D762"/>
<reference evidence="1 2" key="1">
    <citation type="journal article" date="2017" name="Front. Microbiol.">
        <title>New Insights into the Diversity of the Genus Faecalibacterium.</title>
        <authorList>
            <person name="Benevides L."/>
            <person name="Burman S."/>
            <person name="Martin R."/>
            <person name="Robert V."/>
            <person name="Thomas M."/>
            <person name="Miquel S."/>
            <person name="Chain F."/>
            <person name="Sokol H."/>
            <person name="Bermudez-Humaran L.G."/>
            <person name="Morrison M."/>
            <person name="Langella P."/>
            <person name="Azevedo V.A."/>
            <person name="Chatel J.M."/>
            <person name="Soares S."/>
        </authorList>
    </citation>
    <scope>NUCLEOTIDE SEQUENCE [LARGE SCALE GENOMIC DNA]</scope>
    <source>
        <strain evidence="1 2">CNCM I 4575</strain>
    </source>
</reference>